<dbReference type="Pfam" id="PF10409">
    <property type="entry name" value="PTEN_C2"/>
    <property type="match status" value="1"/>
</dbReference>
<dbReference type="AlphaFoldDB" id="A0AAD3RQ38"/>
<dbReference type="GO" id="GO:0048870">
    <property type="term" value="P:cell motility"/>
    <property type="evidence" value="ECO:0007669"/>
    <property type="project" value="TreeGrafter"/>
</dbReference>
<dbReference type="EMBL" id="BSEH01000901">
    <property type="protein sequence ID" value="GLJ59392.1"/>
    <property type="molecule type" value="Genomic_DNA"/>
</dbReference>
<dbReference type="PANTHER" id="PTHR12305:SF81">
    <property type="entry name" value="PHOSPHATIDYLINOSITOL 3,4,5-TRISPHOSPHATE 3-PHOSPHATASE AND DUAL-SPECIFICITY PROTEIN PHOSPHATASE PTEN"/>
    <property type="match status" value="1"/>
</dbReference>
<keyword evidence="1" id="KW-0378">Hydrolase</keyword>
<evidence type="ECO:0000313" key="4">
    <source>
        <dbReference type="Proteomes" id="UP001234787"/>
    </source>
</evidence>
<dbReference type="InterPro" id="IPR035892">
    <property type="entry name" value="C2_domain_sf"/>
</dbReference>
<protein>
    <recommendedName>
        <fullName evidence="2">C2 tensin-type domain-containing protein</fullName>
    </recommendedName>
</protein>
<proteinExistence type="predicted"/>
<dbReference type="GO" id="GO:0008285">
    <property type="term" value="P:negative regulation of cell population proliferation"/>
    <property type="evidence" value="ECO:0007669"/>
    <property type="project" value="TreeGrafter"/>
</dbReference>
<evidence type="ECO:0000313" key="3">
    <source>
        <dbReference type="EMBL" id="GLJ59392.1"/>
    </source>
</evidence>
<dbReference type="PROSITE" id="PS51182">
    <property type="entry name" value="C2_TENSIN"/>
    <property type="match status" value="1"/>
</dbReference>
<dbReference type="GO" id="GO:0043491">
    <property type="term" value="P:phosphatidylinositol 3-kinase/protein kinase B signal transduction"/>
    <property type="evidence" value="ECO:0007669"/>
    <property type="project" value="TreeGrafter"/>
</dbReference>
<dbReference type="GO" id="GO:0051896">
    <property type="term" value="P:regulation of phosphatidylinositol 3-kinase/protein kinase B signal transduction"/>
    <property type="evidence" value="ECO:0007669"/>
    <property type="project" value="TreeGrafter"/>
</dbReference>
<sequence>MNWNSNNNCWSMVSINRTIVTITTTINCSSNNNNPVEYYFEDPLYLNGDIKIEFYQQKSKIIKKEKLFSFWFNTFFAVGNQNDNQRRYSMDMTSNDLNLVFYKEHLDKAYKDTTHKMFGEDFKVILKFKRAPTTIGSIK</sequence>
<dbReference type="GO" id="GO:0005634">
    <property type="term" value="C:nucleus"/>
    <property type="evidence" value="ECO:0007669"/>
    <property type="project" value="TreeGrafter"/>
</dbReference>
<organism evidence="3 4">
    <name type="scientific">Cryptomeria japonica</name>
    <name type="common">Japanese cedar</name>
    <name type="synonym">Cupressus japonica</name>
    <dbReference type="NCBI Taxonomy" id="3369"/>
    <lineage>
        <taxon>Eukaryota</taxon>
        <taxon>Viridiplantae</taxon>
        <taxon>Streptophyta</taxon>
        <taxon>Embryophyta</taxon>
        <taxon>Tracheophyta</taxon>
        <taxon>Spermatophyta</taxon>
        <taxon>Pinopsida</taxon>
        <taxon>Pinidae</taxon>
        <taxon>Conifers II</taxon>
        <taxon>Cupressales</taxon>
        <taxon>Cupressaceae</taxon>
        <taxon>Cryptomeria</taxon>
    </lineage>
</organism>
<name>A0AAD3RQ38_CRYJA</name>
<dbReference type="GO" id="GO:0005886">
    <property type="term" value="C:plasma membrane"/>
    <property type="evidence" value="ECO:0007669"/>
    <property type="project" value="TreeGrafter"/>
</dbReference>
<dbReference type="GO" id="GO:0004725">
    <property type="term" value="F:protein tyrosine phosphatase activity"/>
    <property type="evidence" value="ECO:0007669"/>
    <property type="project" value="TreeGrafter"/>
</dbReference>
<dbReference type="Proteomes" id="UP001234787">
    <property type="component" value="Unassembled WGS sequence"/>
</dbReference>
<dbReference type="InterPro" id="IPR051281">
    <property type="entry name" value="Dual-spec_lipid-protein_phosph"/>
</dbReference>
<accession>A0AAD3RQ38</accession>
<dbReference type="GO" id="GO:0042995">
    <property type="term" value="C:cell projection"/>
    <property type="evidence" value="ECO:0007669"/>
    <property type="project" value="TreeGrafter"/>
</dbReference>
<dbReference type="InterPro" id="IPR014020">
    <property type="entry name" value="Tensin_C2-dom"/>
</dbReference>
<comment type="caution">
    <text evidence="3">The sequence shown here is derived from an EMBL/GenBank/DDBJ whole genome shotgun (WGS) entry which is preliminary data.</text>
</comment>
<dbReference type="PANTHER" id="PTHR12305">
    <property type="entry name" value="PHOSPHATASE WITH HOMOLOGY TO TENSIN"/>
    <property type="match status" value="1"/>
</dbReference>
<keyword evidence="1" id="KW-0904">Protein phosphatase</keyword>
<gene>
    <name evidence="3" type="ORF">SUGI_1507150</name>
</gene>
<dbReference type="GO" id="GO:0046856">
    <property type="term" value="P:phosphatidylinositol dephosphorylation"/>
    <property type="evidence" value="ECO:0007669"/>
    <property type="project" value="TreeGrafter"/>
</dbReference>
<evidence type="ECO:0000256" key="1">
    <source>
        <dbReference type="ARBA" id="ARBA00022912"/>
    </source>
</evidence>
<dbReference type="Gene3D" id="2.60.40.1110">
    <property type="match status" value="1"/>
</dbReference>
<dbReference type="SUPFAM" id="SSF49562">
    <property type="entry name" value="C2 domain (Calcium/lipid-binding domain, CaLB)"/>
    <property type="match status" value="1"/>
</dbReference>
<feature type="domain" description="C2 tensin-type" evidence="2">
    <location>
        <begin position="1"/>
        <end position="131"/>
    </location>
</feature>
<keyword evidence="4" id="KW-1185">Reference proteome</keyword>
<dbReference type="GO" id="GO:0005829">
    <property type="term" value="C:cytosol"/>
    <property type="evidence" value="ECO:0007669"/>
    <property type="project" value="TreeGrafter"/>
</dbReference>
<dbReference type="SMART" id="SM01326">
    <property type="entry name" value="PTEN_C2"/>
    <property type="match status" value="1"/>
</dbReference>
<dbReference type="GO" id="GO:0016314">
    <property type="term" value="F:phosphatidylinositol-3,4,5-trisphosphate 3-phosphatase activity"/>
    <property type="evidence" value="ECO:0007669"/>
    <property type="project" value="TreeGrafter"/>
</dbReference>
<reference evidence="3" key="1">
    <citation type="submission" date="2022-12" db="EMBL/GenBank/DDBJ databases">
        <title>Chromosome-Level Genome Assembly of Japanese Cedar (Cryptomeriajaponica D. Don).</title>
        <authorList>
            <person name="Fujino T."/>
            <person name="Yamaguchi K."/>
            <person name="Yokoyama T."/>
            <person name="Hamanaka T."/>
            <person name="Harazono Y."/>
            <person name="Kamada H."/>
            <person name="Kobayashi W."/>
            <person name="Ujino-Ihara T."/>
            <person name="Uchiyama K."/>
            <person name="Matsumoto A."/>
            <person name="Izuno A."/>
            <person name="Tsumura Y."/>
            <person name="Toyoda A."/>
            <person name="Shigenobu S."/>
            <person name="Moriguchi Y."/>
            <person name="Ueno S."/>
            <person name="Kasahara M."/>
        </authorList>
    </citation>
    <scope>NUCLEOTIDE SEQUENCE</scope>
</reference>
<evidence type="ECO:0000259" key="2">
    <source>
        <dbReference type="PROSITE" id="PS51182"/>
    </source>
</evidence>